<dbReference type="Gene3D" id="3.30.460.20">
    <property type="entry name" value="CorA soluble domain-like"/>
    <property type="match status" value="1"/>
</dbReference>
<evidence type="ECO:0000256" key="2">
    <source>
        <dbReference type="ARBA" id="ARBA00009765"/>
    </source>
</evidence>
<dbReference type="STRING" id="349521.HCH_06583"/>
<keyword evidence="5" id="KW-0997">Cell inner membrane</keyword>
<dbReference type="InterPro" id="IPR002523">
    <property type="entry name" value="MgTranspt_CorA/ZnTranspt_ZntB"/>
</dbReference>
<feature type="transmembrane region" description="Helical" evidence="11">
    <location>
        <begin position="299"/>
        <end position="319"/>
    </location>
</feature>
<dbReference type="SUPFAM" id="SSF143865">
    <property type="entry name" value="CorA soluble domain-like"/>
    <property type="match status" value="1"/>
</dbReference>
<comment type="subcellular location">
    <subcellularLocation>
        <location evidence="1">Cell membrane</location>
        <topology evidence="1">Multi-pass membrane protein</topology>
    </subcellularLocation>
</comment>
<dbReference type="Gene3D" id="1.20.58.340">
    <property type="entry name" value="Magnesium transport protein CorA, transmembrane region"/>
    <property type="match status" value="2"/>
</dbReference>
<dbReference type="eggNOG" id="COG0598">
    <property type="taxonomic scope" value="Bacteria"/>
</dbReference>
<dbReference type="EMBL" id="CP000155">
    <property type="protein sequence ID" value="ABC33220.1"/>
    <property type="molecule type" value="Genomic_DNA"/>
</dbReference>
<feature type="transmembrane region" description="Helical" evidence="11">
    <location>
        <begin position="265"/>
        <end position="287"/>
    </location>
</feature>
<dbReference type="PANTHER" id="PTHR46494:SF3">
    <property type="entry name" value="ZINC TRANSPORT PROTEIN ZNTB"/>
    <property type="match status" value="1"/>
</dbReference>
<evidence type="ECO:0000256" key="9">
    <source>
        <dbReference type="ARBA" id="ARBA00023065"/>
    </source>
</evidence>
<dbReference type="HOGENOM" id="CLU_007127_2_0_6"/>
<organism evidence="12 13">
    <name type="scientific">Hahella chejuensis (strain KCTC 2396)</name>
    <dbReference type="NCBI Taxonomy" id="349521"/>
    <lineage>
        <taxon>Bacteria</taxon>
        <taxon>Pseudomonadati</taxon>
        <taxon>Pseudomonadota</taxon>
        <taxon>Gammaproteobacteria</taxon>
        <taxon>Oceanospirillales</taxon>
        <taxon>Hahellaceae</taxon>
        <taxon>Hahella</taxon>
    </lineage>
</organism>
<keyword evidence="8 11" id="KW-1133">Transmembrane helix</keyword>
<dbReference type="CDD" id="cd12833">
    <property type="entry name" value="ZntB-like_1"/>
    <property type="match status" value="1"/>
</dbReference>
<dbReference type="InterPro" id="IPR045861">
    <property type="entry name" value="CorA_cytoplasmic_dom"/>
</dbReference>
<evidence type="ECO:0000256" key="5">
    <source>
        <dbReference type="ARBA" id="ARBA00022519"/>
    </source>
</evidence>
<dbReference type="GO" id="GO:0000287">
    <property type="term" value="F:magnesium ion binding"/>
    <property type="evidence" value="ECO:0007669"/>
    <property type="project" value="TreeGrafter"/>
</dbReference>
<evidence type="ECO:0000256" key="1">
    <source>
        <dbReference type="ARBA" id="ARBA00004651"/>
    </source>
</evidence>
<dbReference type="GO" id="GO:0015095">
    <property type="term" value="F:magnesium ion transmembrane transporter activity"/>
    <property type="evidence" value="ECO:0007669"/>
    <property type="project" value="TreeGrafter"/>
</dbReference>
<evidence type="ECO:0000256" key="4">
    <source>
        <dbReference type="ARBA" id="ARBA00022475"/>
    </source>
</evidence>
<dbReference type="PANTHER" id="PTHR46494">
    <property type="entry name" value="CORA FAMILY METAL ION TRANSPORTER (EUROFUNG)"/>
    <property type="match status" value="1"/>
</dbReference>
<evidence type="ECO:0000256" key="10">
    <source>
        <dbReference type="ARBA" id="ARBA00023136"/>
    </source>
</evidence>
<evidence type="ECO:0000256" key="6">
    <source>
        <dbReference type="ARBA" id="ARBA00022692"/>
    </source>
</evidence>
<dbReference type="InterPro" id="IPR045863">
    <property type="entry name" value="CorA_TM1_TM2"/>
</dbReference>
<keyword evidence="4" id="KW-1003">Cell membrane</keyword>
<dbReference type="GO" id="GO:0015087">
    <property type="term" value="F:cobalt ion transmembrane transporter activity"/>
    <property type="evidence" value="ECO:0007669"/>
    <property type="project" value="TreeGrafter"/>
</dbReference>
<evidence type="ECO:0000256" key="7">
    <source>
        <dbReference type="ARBA" id="ARBA00022833"/>
    </source>
</evidence>
<dbReference type="Proteomes" id="UP000000238">
    <property type="component" value="Chromosome"/>
</dbReference>
<proteinExistence type="inferred from homology"/>
<evidence type="ECO:0000256" key="11">
    <source>
        <dbReference type="SAM" id="Phobius"/>
    </source>
</evidence>
<dbReference type="AlphaFoldDB" id="Q2S804"/>
<evidence type="ECO:0000313" key="13">
    <source>
        <dbReference type="Proteomes" id="UP000000238"/>
    </source>
</evidence>
<evidence type="ECO:0000313" key="12">
    <source>
        <dbReference type="EMBL" id="ABC33220.1"/>
    </source>
</evidence>
<protein>
    <submittedName>
        <fullName evidence="12">Mg2+ and Co2+ transporters</fullName>
    </submittedName>
</protein>
<name>Q2S804_HAHCH</name>
<dbReference type="GO" id="GO:0005886">
    <property type="term" value="C:plasma membrane"/>
    <property type="evidence" value="ECO:0007669"/>
    <property type="project" value="UniProtKB-SubCell"/>
</dbReference>
<evidence type="ECO:0000256" key="3">
    <source>
        <dbReference type="ARBA" id="ARBA00022448"/>
    </source>
</evidence>
<dbReference type="OrthoDB" id="9803484at2"/>
<dbReference type="KEGG" id="hch:HCH_06583"/>
<evidence type="ECO:0000256" key="8">
    <source>
        <dbReference type="ARBA" id="ARBA00022989"/>
    </source>
</evidence>
<gene>
    <name evidence="12" type="ordered locus">HCH_06583</name>
</gene>
<keyword evidence="10 11" id="KW-0472">Membrane</keyword>
<dbReference type="GO" id="GO:0050897">
    <property type="term" value="F:cobalt ion binding"/>
    <property type="evidence" value="ECO:0007669"/>
    <property type="project" value="TreeGrafter"/>
</dbReference>
<dbReference type="RefSeq" id="WP_011400272.1">
    <property type="nucleotide sequence ID" value="NC_007645.1"/>
</dbReference>
<accession>Q2S804</accession>
<dbReference type="SUPFAM" id="SSF144083">
    <property type="entry name" value="Magnesium transport protein CorA, transmembrane region"/>
    <property type="match status" value="1"/>
</dbReference>
<keyword evidence="3" id="KW-0813">Transport</keyword>
<keyword evidence="9" id="KW-0406">Ion transport</keyword>
<keyword evidence="6 11" id="KW-0812">Transmembrane</keyword>
<reference evidence="12 13" key="1">
    <citation type="journal article" date="2005" name="Nucleic Acids Res.">
        <title>Genomic blueprint of Hahella chejuensis, a marine microbe producing an algicidal agent.</title>
        <authorList>
            <person name="Jeong H."/>
            <person name="Yim J.H."/>
            <person name="Lee C."/>
            <person name="Choi S.-H."/>
            <person name="Park Y.K."/>
            <person name="Yoon S.H."/>
            <person name="Hur C.-G."/>
            <person name="Kang H.-Y."/>
            <person name="Kim D."/>
            <person name="Lee H.H."/>
            <person name="Park K.H."/>
            <person name="Park S.-H."/>
            <person name="Park H.-S."/>
            <person name="Lee H.K."/>
            <person name="Oh T.K."/>
            <person name="Kim J.F."/>
        </authorList>
    </citation>
    <scope>NUCLEOTIDE SEQUENCE [LARGE SCALE GENOMIC DNA]</scope>
    <source>
        <strain evidence="12 13">KCTC 2396</strain>
    </source>
</reference>
<dbReference type="Pfam" id="PF01544">
    <property type="entry name" value="CorA"/>
    <property type="match status" value="1"/>
</dbReference>
<keyword evidence="13" id="KW-1185">Reference proteome</keyword>
<keyword evidence="7" id="KW-0862">Zinc</keyword>
<comment type="similarity">
    <text evidence="2">Belongs to the CorA metal ion transporter (MIT) (TC 1.A.35) family.</text>
</comment>
<sequence>MTESHPIIHAFHLDGEGSASPIPVEKAAEAAQDKSRLTWLHINVLHPGALDLLENQLGLDWLIAEALMADETRPRMMELNEGLLIILRGVNMNQGAEPEDMVSLRAWITEYGVISAGRRQLKATADIIEKLEQNMGPCGAGEWLTEMCVELYDHMQSAVTTLNETTDDLEDRVLVSQDESIRESIISTRKRAIVFRRYISPQRDVIARLQTSELRWISANDKRRLTEVMDWLTRYVEDLDAIRERSQVIKDELAAAMNDRLNRHLYLLSIVAAVSLPLGLLTGLFGINIGGMPGVDDGNAFWLFSILLVALLVLEIVYLRKKGWI</sequence>